<dbReference type="PANTHER" id="PTHR33540:SF2">
    <property type="entry name" value="TRNA THREONYLCARBAMOYLADENOSINE BIOSYNTHESIS PROTEIN TSAE"/>
    <property type="match status" value="1"/>
</dbReference>
<keyword evidence="8" id="KW-0067">ATP-binding</keyword>
<evidence type="ECO:0000313" key="11">
    <source>
        <dbReference type="EMBL" id="OGZ30876.1"/>
    </source>
</evidence>
<comment type="similarity">
    <text evidence="2">Belongs to the TsaE family.</text>
</comment>
<evidence type="ECO:0000256" key="3">
    <source>
        <dbReference type="ARBA" id="ARBA00019010"/>
    </source>
</evidence>
<keyword evidence="6" id="KW-0479">Metal-binding</keyword>
<evidence type="ECO:0000256" key="9">
    <source>
        <dbReference type="ARBA" id="ARBA00022842"/>
    </source>
</evidence>
<dbReference type="GO" id="GO:0002949">
    <property type="term" value="P:tRNA threonylcarbamoyladenosine modification"/>
    <property type="evidence" value="ECO:0007669"/>
    <property type="project" value="InterPro"/>
</dbReference>
<dbReference type="PANTHER" id="PTHR33540">
    <property type="entry name" value="TRNA THREONYLCARBAMOYLADENOSINE BIOSYNTHESIS PROTEIN TSAE"/>
    <property type="match status" value="1"/>
</dbReference>
<name>A0A1G2EYH8_9BACT</name>
<comment type="subcellular location">
    <subcellularLocation>
        <location evidence="1">Cytoplasm</location>
    </subcellularLocation>
</comment>
<dbReference type="GO" id="GO:0016740">
    <property type="term" value="F:transferase activity"/>
    <property type="evidence" value="ECO:0007669"/>
    <property type="project" value="UniProtKB-KW"/>
</dbReference>
<dbReference type="GO" id="GO:0005524">
    <property type="term" value="F:ATP binding"/>
    <property type="evidence" value="ECO:0007669"/>
    <property type="project" value="UniProtKB-KW"/>
</dbReference>
<evidence type="ECO:0000256" key="4">
    <source>
        <dbReference type="ARBA" id="ARBA00022490"/>
    </source>
</evidence>
<evidence type="ECO:0000256" key="1">
    <source>
        <dbReference type="ARBA" id="ARBA00004496"/>
    </source>
</evidence>
<dbReference type="NCBIfam" id="TIGR00150">
    <property type="entry name" value="T6A_YjeE"/>
    <property type="match status" value="1"/>
</dbReference>
<evidence type="ECO:0000256" key="2">
    <source>
        <dbReference type="ARBA" id="ARBA00007599"/>
    </source>
</evidence>
<sequence length="149" mass="16990">MVFETNSGKETKKLGEILARELVKIKTEKTALVLAFSGELGAGKTTFVQGLAKGLGIKEKIKSPTFLIVKNYKLKTKNHKLFIHIDAYRLKKPKDILSLGWREMSGDQKNIIVIEWAKHIAKILPAHHIDISFKHISENKRKIEFRLES</sequence>
<keyword evidence="7" id="KW-0547">Nucleotide-binding</keyword>
<dbReference type="GO" id="GO:0046872">
    <property type="term" value="F:metal ion binding"/>
    <property type="evidence" value="ECO:0007669"/>
    <property type="project" value="UniProtKB-KW"/>
</dbReference>
<protein>
    <recommendedName>
        <fullName evidence="3">tRNA threonylcarbamoyladenosine biosynthesis protein TsaE</fullName>
    </recommendedName>
    <alternativeName>
        <fullName evidence="10">t(6)A37 threonylcarbamoyladenosine biosynthesis protein TsaE</fullName>
    </alternativeName>
</protein>
<dbReference type="Gene3D" id="3.40.50.300">
    <property type="entry name" value="P-loop containing nucleotide triphosphate hydrolases"/>
    <property type="match status" value="1"/>
</dbReference>
<dbReference type="Proteomes" id="UP000177486">
    <property type="component" value="Unassembled WGS sequence"/>
</dbReference>
<comment type="caution">
    <text evidence="11">The sequence shown here is derived from an EMBL/GenBank/DDBJ whole genome shotgun (WGS) entry which is preliminary data.</text>
</comment>
<evidence type="ECO:0000256" key="7">
    <source>
        <dbReference type="ARBA" id="ARBA00022741"/>
    </source>
</evidence>
<dbReference type="InterPro" id="IPR027417">
    <property type="entry name" value="P-loop_NTPase"/>
</dbReference>
<dbReference type="SUPFAM" id="SSF52540">
    <property type="entry name" value="P-loop containing nucleoside triphosphate hydrolases"/>
    <property type="match status" value="1"/>
</dbReference>
<keyword evidence="4" id="KW-0963">Cytoplasm</keyword>
<dbReference type="InterPro" id="IPR003442">
    <property type="entry name" value="T6A_TsaE"/>
</dbReference>
<evidence type="ECO:0000256" key="8">
    <source>
        <dbReference type="ARBA" id="ARBA00022840"/>
    </source>
</evidence>
<keyword evidence="11" id="KW-0808">Transferase</keyword>
<evidence type="ECO:0000313" key="12">
    <source>
        <dbReference type="Proteomes" id="UP000177486"/>
    </source>
</evidence>
<reference evidence="11 12" key="1">
    <citation type="journal article" date="2016" name="Nat. Commun.">
        <title>Thousands of microbial genomes shed light on interconnected biogeochemical processes in an aquifer system.</title>
        <authorList>
            <person name="Anantharaman K."/>
            <person name="Brown C.T."/>
            <person name="Hug L.A."/>
            <person name="Sharon I."/>
            <person name="Castelle C.J."/>
            <person name="Probst A.J."/>
            <person name="Thomas B.C."/>
            <person name="Singh A."/>
            <person name="Wilkins M.J."/>
            <person name="Karaoz U."/>
            <person name="Brodie E.L."/>
            <person name="Williams K.H."/>
            <person name="Hubbard S.S."/>
            <person name="Banfield J.F."/>
        </authorList>
    </citation>
    <scope>NUCLEOTIDE SEQUENCE [LARGE SCALE GENOMIC DNA]</scope>
</reference>
<evidence type="ECO:0000256" key="10">
    <source>
        <dbReference type="ARBA" id="ARBA00032441"/>
    </source>
</evidence>
<evidence type="ECO:0000256" key="5">
    <source>
        <dbReference type="ARBA" id="ARBA00022694"/>
    </source>
</evidence>
<accession>A0A1G2EYH8</accession>
<dbReference type="AlphaFoldDB" id="A0A1G2EYH8"/>
<organism evidence="11 12">
    <name type="scientific">Candidatus Niyogibacteria bacterium RIFCSPLOWO2_01_FULL_45_48</name>
    <dbReference type="NCBI Taxonomy" id="1801724"/>
    <lineage>
        <taxon>Bacteria</taxon>
        <taxon>Candidatus Niyogiibacteriota</taxon>
    </lineage>
</organism>
<dbReference type="EMBL" id="MHMQ01000012">
    <property type="protein sequence ID" value="OGZ30876.1"/>
    <property type="molecule type" value="Genomic_DNA"/>
</dbReference>
<evidence type="ECO:0000256" key="6">
    <source>
        <dbReference type="ARBA" id="ARBA00022723"/>
    </source>
</evidence>
<keyword evidence="5" id="KW-0819">tRNA processing</keyword>
<dbReference type="Pfam" id="PF02367">
    <property type="entry name" value="TsaE"/>
    <property type="match status" value="1"/>
</dbReference>
<gene>
    <name evidence="11" type="ORF">A2931_01385</name>
</gene>
<proteinExistence type="inferred from homology"/>
<keyword evidence="9" id="KW-0460">Magnesium</keyword>
<dbReference type="GO" id="GO:0005737">
    <property type="term" value="C:cytoplasm"/>
    <property type="evidence" value="ECO:0007669"/>
    <property type="project" value="UniProtKB-SubCell"/>
</dbReference>